<evidence type="ECO:0000256" key="2">
    <source>
        <dbReference type="ARBA" id="ARBA00006175"/>
    </source>
</evidence>
<keyword evidence="11" id="KW-1185">Reference proteome</keyword>
<dbReference type="OrthoDB" id="3222at2759"/>
<evidence type="ECO:0000256" key="6">
    <source>
        <dbReference type="ARBA" id="ARBA00023136"/>
    </source>
</evidence>
<dbReference type="Pfam" id="PF00230">
    <property type="entry name" value="MIP"/>
    <property type="match status" value="1"/>
</dbReference>
<feature type="transmembrane region" description="Helical" evidence="9">
    <location>
        <begin position="377"/>
        <end position="400"/>
    </location>
</feature>
<reference evidence="10" key="1">
    <citation type="journal article" date="2020" name="Stud. Mycol.">
        <title>101 Dothideomycetes genomes: a test case for predicting lifestyles and emergence of pathogens.</title>
        <authorList>
            <person name="Haridas S."/>
            <person name="Albert R."/>
            <person name="Binder M."/>
            <person name="Bloem J."/>
            <person name="Labutti K."/>
            <person name="Salamov A."/>
            <person name="Andreopoulos B."/>
            <person name="Baker S."/>
            <person name="Barry K."/>
            <person name="Bills G."/>
            <person name="Bluhm B."/>
            <person name="Cannon C."/>
            <person name="Castanera R."/>
            <person name="Culley D."/>
            <person name="Daum C."/>
            <person name="Ezra D."/>
            <person name="Gonzalez J."/>
            <person name="Henrissat B."/>
            <person name="Kuo A."/>
            <person name="Liang C."/>
            <person name="Lipzen A."/>
            <person name="Lutzoni F."/>
            <person name="Magnuson J."/>
            <person name="Mondo S."/>
            <person name="Nolan M."/>
            <person name="Ohm R."/>
            <person name="Pangilinan J."/>
            <person name="Park H.-J."/>
            <person name="Ramirez L."/>
            <person name="Alfaro M."/>
            <person name="Sun H."/>
            <person name="Tritt A."/>
            <person name="Yoshinaga Y."/>
            <person name="Zwiers L.-H."/>
            <person name="Turgeon B."/>
            <person name="Goodwin S."/>
            <person name="Spatafora J."/>
            <person name="Crous P."/>
            <person name="Grigoriev I."/>
        </authorList>
    </citation>
    <scope>NUCLEOTIDE SEQUENCE</scope>
    <source>
        <strain evidence="10">CBS 122681</strain>
    </source>
</reference>
<feature type="transmembrane region" description="Helical" evidence="9">
    <location>
        <begin position="406"/>
        <end position="425"/>
    </location>
</feature>
<feature type="region of interest" description="Disordered" evidence="8">
    <location>
        <begin position="72"/>
        <end position="133"/>
    </location>
</feature>
<dbReference type="InterPro" id="IPR023271">
    <property type="entry name" value="Aquaporin-like"/>
</dbReference>
<gene>
    <name evidence="10" type="ORF">K491DRAFT_701036</name>
</gene>
<proteinExistence type="inferred from homology"/>
<feature type="compositionally biased region" description="Polar residues" evidence="8">
    <location>
        <begin position="1"/>
        <end position="11"/>
    </location>
</feature>
<dbReference type="PRINTS" id="PR00783">
    <property type="entry name" value="MINTRINSICP"/>
</dbReference>
<dbReference type="GO" id="GO:0005886">
    <property type="term" value="C:plasma membrane"/>
    <property type="evidence" value="ECO:0007669"/>
    <property type="project" value="TreeGrafter"/>
</dbReference>
<keyword evidence="4 7" id="KW-0812">Transmembrane</keyword>
<organism evidence="10 11">
    <name type="scientific">Lophiostoma macrostomum CBS 122681</name>
    <dbReference type="NCBI Taxonomy" id="1314788"/>
    <lineage>
        <taxon>Eukaryota</taxon>
        <taxon>Fungi</taxon>
        <taxon>Dikarya</taxon>
        <taxon>Ascomycota</taxon>
        <taxon>Pezizomycotina</taxon>
        <taxon>Dothideomycetes</taxon>
        <taxon>Pleosporomycetidae</taxon>
        <taxon>Pleosporales</taxon>
        <taxon>Lophiostomataceae</taxon>
        <taxon>Lophiostoma</taxon>
    </lineage>
</organism>
<feature type="transmembrane region" description="Helical" evidence="9">
    <location>
        <begin position="240"/>
        <end position="259"/>
    </location>
</feature>
<feature type="compositionally biased region" description="Basic and acidic residues" evidence="8">
    <location>
        <begin position="98"/>
        <end position="112"/>
    </location>
</feature>
<dbReference type="PANTHER" id="PTHR43829">
    <property type="entry name" value="AQUAPORIN OR AQUAGLYCEROPORIN RELATED"/>
    <property type="match status" value="1"/>
</dbReference>
<evidence type="ECO:0000256" key="9">
    <source>
        <dbReference type="SAM" id="Phobius"/>
    </source>
</evidence>
<name>A0A6A6TMM0_9PLEO</name>
<comment type="subcellular location">
    <subcellularLocation>
        <location evidence="1">Membrane</location>
        <topology evidence="1">Multi-pass membrane protein</topology>
    </subcellularLocation>
</comment>
<dbReference type="Gene3D" id="1.20.1080.10">
    <property type="entry name" value="Glycerol uptake facilitator protein"/>
    <property type="match status" value="1"/>
</dbReference>
<evidence type="ECO:0000256" key="5">
    <source>
        <dbReference type="ARBA" id="ARBA00022989"/>
    </source>
</evidence>
<dbReference type="GO" id="GO:0015250">
    <property type="term" value="F:water channel activity"/>
    <property type="evidence" value="ECO:0007669"/>
    <property type="project" value="TreeGrafter"/>
</dbReference>
<keyword evidence="6 9" id="KW-0472">Membrane</keyword>
<feature type="region of interest" description="Disordered" evidence="8">
    <location>
        <begin position="1"/>
        <end position="25"/>
    </location>
</feature>
<feature type="transmembrane region" description="Helical" evidence="9">
    <location>
        <begin position="347"/>
        <end position="365"/>
    </location>
</feature>
<feature type="transmembrane region" description="Helical" evidence="9">
    <location>
        <begin position="265"/>
        <end position="284"/>
    </location>
</feature>
<keyword evidence="3 7" id="KW-0813">Transport</keyword>
<dbReference type="InterPro" id="IPR000425">
    <property type="entry name" value="MIP"/>
</dbReference>
<feature type="region of interest" description="Disordered" evidence="8">
    <location>
        <begin position="170"/>
        <end position="217"/>
    </location>
</feature>
<evidence type="ECO:0000256" key="4">
    <source>
        <dbReference type="ARBA" id="ARBA00022692"/>
    </source>
</evidence>
<feature type="transmembrane region" description="Helical" evidence="9">
    <location>
        <begin position="311"/>
        <end position="335"/>
    </location>
</feature>
<evidence type="ECO:0000256" key="1">
    <source>
        <dbReference type="ARBA" id="ARBA00004141"/>
    </source>
</evidence>
<keyword evidence="5 9" id="KW-1133">Transmembrane helix</keyword>
<evidence type="ECO:0000256" key="8">
    <source>
        <dbReference type="SAM" id="MobiDB-lite"/>
    </source>
</evidence>
<dbReference type="GO" id="GO:0015254">
    <property type="term" value="F:glycerol channel activity"/>
    <property type="evidence" value="ECO:0007669"/>
    <property type="project" value="TreeGrafter"/>
</dbReference>
<dbReference type="SUPFAM" id="SSF81338">
    <property type="entry name" value="Aquaporin-like"/>
    <property type="match status" value="1"/>
</dbReference>
<feature type="compositionally biased region" description="Basic and acidic residues" evidence="8">
    <location>
        <begin position="196"/>
        <end position="217"/>
    </location>
</feature>
<dbReference type="PANTHER" id="PTHR43829:SF24">
    <property type="entry name" value="MIP AQUAPORIN (EUROFUNG)"/>
    <property type="match status" value="1"/>
</dbReference>
<dbReference type="AlphaFoldDB" id="A0A6A6TMM0"/>
<accession>A0A6A6TMM0</accession>
<sequence>MAQSNVTQHQDALQRERTEKNQEQNILIDNDYYSLNPWYDQQPDKPVFGLAQPLPREVRRGMLWGNRGVRDPLYKVDRGKNQRGQRRTQQGNGTQHQQTRDNRPGPEQDPQHLHVPLGDGQQPSTEDFAPDHFESTLDGEQVNVHKVGRDEANQVLQDRGIDEHGLQIPKSRQQHTHRSQFGLQDGLPPLQQFKSNKSEDSTQTEKEHKELEERHQQAQREYYDMYRNPLARLRARYPQALAEFLATFITLFLGIAGNLSLCGAYVVAQLLAGFCAGGLAYCVYHDSIMQFDPAHTASVTGKAFYTMPQPWVSVSTAFFTEFVTAAIMICAIFALGDDQNAPPGAGMSALILGLVLYLLTITLGYNTGPAISPARDFGPRLVALWVGYGTQTFTNGWWIYGPWGAAFSGSVVGALLYDTFIFVGTESPFNYRWPKPGEVRWRAIRAKDATKSAARDMVSQLPV</sequence>
<dbReference type="Proteomes" id="UP000799324">
    <property type="component" value="Unassembled WGS sequence"/>
</dbReference>
<evidence type="ECO:0000256" key="7">
    <source>
        <dbReference type="RuleBase" id="RU000477"/>
    </source>
</evidence>
<protein>
    <submittedName>
        <fullName evidence="10">Aquaporin-like protein</fullName>
    </submittedName>
</protein>
<dbReference type="InterPro" id="IPR050363">
    <property type="entry name" value="MIP/Aquaporin"/>
</dbReference>
<dbReference type="EMBL" id="MU004294">
    <property type="protein sequence ID" value="KAF2661315.1"/>
    <property type="molecule type" value="Genomic_DNA"/>
</dbReference>
<evidence type="ECO:0000313" key="10">
    <source>
        <dbReference type="EMBL" id="KAF2661315.1"/>
    </source>
</evidence>
<evidence type="ECO:0000313" key="11">
    <source>
        <dbReference type="Proteomes" id="UP000799324"/>
    </source>
</evidence>
<evidence type="ECO:0000256" key="3">
    <source>
        <dbReference type="ARBA" id="ARBA00022448"/>
    </source>
</evidence>
<feature type="compositionally biased region" description="Low complexity" evidence="8">
    <location>
        <begin position="87"/>
        <end position="97"/>
    </location>
</feature>
<feature type="compositionally biased region" description="Basic and acidic residues" evidence="8">
    <location>
        <begin position="12"/>
        <end position="22"/>
    </location>
</feature>
<comment type="similarity">
    <text evidence="2 7">Belongs to the MIP/aquaporin (TC 1.A.8) family.</text>
</comment>